<comment type="caution">
    <text evidence="1">The sequence shown here is derived from an EMBL/GenBank/DDBJ whole genome shotgun (WGS) entry which is preliminary data.</text>
</comment>
<gene>
    <name evidence="1" type="ORF">GMARGA_LOCUS3453</name>
</gene>
<proteinExistence type="predicted"/>
<accession>A0ABM8W543</accession>
<protein>
    <submittedName>
        <fullName evidence="1">4709_t:CDS:1</fullName>
    </submittedName>
</protein>
<evidence type="ECO:0000313" key="2">
    <source>
        <dbReference type="Proteomes" id="UP000789901"/>
    </source>
</evidence>
<dbReference type="EMBL" id="CAJVQB010001239">
    <property type="protein sequence ID" value="CAG8527343.1"/>
    <property type="molecule type" value="Genomic_DNA"/>
</dbReference>
<evidence type="ECO:0000313" key="1">
    <source>
        <dbReference type="EMBL" id="CAG8527343.1"/>
    </source>
</evidence>
<dbReference type="Proteomes" id="UP000789901">
    <property type="component" value="Unassembled WGS sequence"/>
</dbReference>
<organism evidence="1 2">
    <name type="scientific">Gigaspora margarita</name>
    <dbReference type="NCBI Taxonomy" id="4874"/>
    <lineage>
        <taxon>Eukaryota</taxon>
        <taxon>Fungi</taxon>
        <taxon>Fungi incertae sedis</taxon>
        <taxon>Mucoromycota</taxon>
        <taxon>Glomeromycotina</taxon>
        <taxon>Glomeromycetes</taxon>
        <taxon>Diversisporales</taxon>
        <taxon>Gigasporaceae</taxon>
        <taxon>Gigaspora</taxon>
    </lineage>
</organism>
<sequence>MNLKENYQVLLGLYILKTTESTPSQPIQSTSSKTIIDIDPTSTFLESNSLNTETSQTSIEFEQDQTTTFYSVPPSPIQILDSRSAPVSPIIPPTLFNTSSTSPNILLLITVYRNIEQSSSSSYILLYSQLDTSNNFSSKFSSISISTQYIVPLSPLVLSTTYYTINYNIKTSYQPNIEQSLLYLQFDEATWNTFHTDNYNAKTQYTSIYSNITDLEETTQTPINNQSDSNSEQSFGKAYTAILNQVQPFNNNTDNQDLSSNYPAFDEESNLSDTIENLRKNFEGKVALCFEYLIVKQLTELNQNQGYCNKYYQDIDKLTLPNNPEEGLSNSFIVTTKVFNQPIEDIKGKQPQYDTEMPVENNKTLQQIVECLEARS</sequence>
<keyword evidence="2" id="KW-1185">Reference proteome</keyword>
<name>A0ABM8W543_GIGMA</name>
<reference evidence="1 2" key="1">
    <citation type="submission" date="2021-06" db="EMBL/GenBank/DDBJ databases">
        <authorList>
            <person name="Kallberg Y."/>
            <person name="Tangrot J."/>
            <person name="Rosling A."/>
        </authorList>
    </citation>
    <scope>NUCLEOTIDE SEQUENCE [LARGE SCALE GENOMIC DNA]</scope>
    <source>
        <strain evidence="1 2">120-4 pot B 10/14</strain>
    </source>
</reference>